<evidence type="ECO:0000256" key="1">
    <source>
        <dbReference type="SAM" id="MobiDB-lite"/>
    </source>
</evidence>
<sequence>MTESTAPVSFRQKILSKEIKRAHAMQVRYEDLHIEPGFNLRTPIELLDGQEREQAEADDEALFQHIMSGGKIPPLEVRPRPAGGVWLVDGHRRHAQIGRAISAGAPLHDKDGVVWIDVTAFEGNDADRTARVISSAQGRHLTPLETAFGYAKLAGFKWDNERISRLEHVSPQWVGKMIALAHANSDVHALVRSGAVKASTAIEAVAKHGEGAGLFLQDEFKKAKASGKSRVTHSTIHGRALPRKVVSPLISGVDTFMHGLDANQRATLLDIQEGRVAAETITIPAAALLDLFRAHGAVETARAKQAEKRRRQAETAASASQAEIPTAEDVPA</sequence>
<name>A0A2S0IDS6_9BURK</name>
<organism evidence="2 3">
    <name type="scientific">Achromobacter spanius</name>
    <dbReference type="NCBI Taxonomy" id="217203"/>
    <lineage>
        <taxon>Bacteria</taxon>
        <taxon>Pseudomonadati</taxon>
        <taxon>Pseudomonadota</taxon>
        <taxon>Betaproteobacteria</taxon>
        <taxon>Burkholderiales</taxon>
        <taxon>Alcaligenaceae</taxon>
        <taxon>Achromobacter</taxon>
    </lineage>
</organism>
<dbReference type="AlphaFoldDB" id="A0A2S0IDS6"/>
<keyword evidence="3" id="KW-1185">Reference proteome</keyword>
<dbReference type="SUPFAM" id="SSF109709">
    <property type="entry name" value="KorB DNA-binding domain-like"/>
    <property type="match status" value="1"/>
</dbReference>
<dbReference type="Gene3D" id="1.10.10.2830">
    <property type="match status" value="1"/>
</dbReference>
<dbReference type="Proteomes" id="UP000239477">
    <property type="component" value="Chromosome"/>
</dbReference>
<dbReference type="OrthoDB" id="6846089at2"/>
<feature type="region of interest" description="Disordered" evidence="1">
    <location>
        <begin position="303"/>
        <end position="332"/>
    </location>
</feature>
<protein>
    <recommendedName>
        <fullName evidence="4">ParB/Sulfiredoxin domain-containing protein</fullName>
    </recommendedName>
</protein>
<proteinExistence type="predicted"/>
<dbReference type="RefSeq" id="WP_105240818.1">
    <property type="nucleotide sequence ID" value="NZ_CP023270.1"/>
</dbReference>
<evidence type="ECO:0000313" key="2">
    <source>
        <dbReference type="EMBL" id="AVJ30192.1"/>
    </source>
</evidence>
<evidence type="ECO:0000313" key="3">
    <source>
        <dbReference type="Proteomes" id="UP000239477"/>
    </source>
</evidence>
<feature type="compositionally biased region" description="Low complexity" evidence="1">
    <location>
        <begin position="314"/>
        <end position="323"/>
    </location>
</feature>
<reference evidence="2 3" key="1">
    <citation type="submission" date="2017-09" db="EMBL/GenBank/DDBJ databases">
        <title>Genomic, metabolic, and phenotypic characteristics of bacterial isolates from the natural microbiome of the model nematode Caenorhabditis elegans.</title>
        <authorList>
            <person name="Zimmermann J."/>
            <person name="Obeng N."/>
            <person name="Yang W."/>
            <person name="Obeng O."/>
            <person name="Kissoyan K."/>
            <person name="Pees B."/>
            <person name="Dirksen P."/>
            <person name="Hoppner M."/>
            <person name="Franke A."/>
            <person name="Rosenstiel P."/>
            <person name="Leippe M."/>
            <person name="Dierking K."/>
            <person name="Kaleta C."/>
            <person name="Schulenburg H."/>
        </authorList>
    </citation>
    <scope>NUCLEOTIDE SEQUENCE [LARGE SCALE GENOMIC DNA]</scope>
    <source>
        <strain evidence="2 3">MYb73</strain>
    </source>
</reference>
<gene>
    <name evidence="2" type="ORF">CLM73_25535</name>
</gene>
<accession>A0A2S0IDS6</accession>
<dbReference type="CDD" id="cd16387">
    <property type="entry name" value="ParB_N_Srx"/>
    <property type="match status" value="1"/>
</dbReference>
<dbReference type="EMBL" id="CP023270">
    <property type="protein sequence ID" value="AVJ30192.1"/>
    <property type="molecule type" value="Genomic_DNA"/>
</dbReference>
<evidence type="ECO:0008006" key="4">
    <source>
        <dbReference type="Google" id="ProtNLM"/>
    </source>
</evidence>